<reference evidence="2" key="1">
    <citation type="submission" date="2023-06" db="EMBL/GenBank/DDBJ databases">
        <authorList>
            <consortium name="Lawrence Berkeley National Laboratory"/>
            <person name="Ahrendt S."/>
            <person name="Sahu N."/>
            <person name="Indic B."/>
            <person name="Wong-Bajracharya J."/>
            <person name="Merenyi Z."/>
            <person name="Ke H.-M."/>
            <person name="Monk M."/>
            <person name="Kocsube S."/>
            <person name="Drula E."/>
            <person name="Lipzen A."/>
            <person name="Balint B."/>
            <person name="Henrissat B."/>
            <person name="Andreopoulos B."/>
            <person name="Martin F.M."/>
            <person name="Harder C.B."/>
            <person name="Rigling D."/>
            <person name="Ford K.L."/>
            <person name="Foster G.D."/>
            <person name="Pangilinan J."/>
            <person name="Papanicolaou A."/>
            <person name="Barry K."/>
            <person name="LaButti K."/>
            <person name="Viragh M."/>
            <person name="Koriabine M."/>
            <person name="Yan M."/>
            <person name="Riley R."/>
            <person name="Champramary S."/>
            <person name="Plett K.L."/>
            <person name="Tsai I.J."/>
            <person name="Slot J."/>
            <person name="Sipos G."/>
            <person name="Plett J."/>
            <person name="Nagy L.G."/>
            <person name="Grigoriev I.V."/>
        </authorList>
    </citation>
    <scope>NUCLEOTIDE SEQUENCE</scope>
    <source>
        <strain evidence="2">CCBAS 213</strain>
    </source>
</reference>
<dbReference type="AlphaFoldDB" id="A0AA39T6G2"/>
<gene>
    <name evidence="2" type="ORF">EV420DRAFT_1684082</name>
</gene>
<keyword evidence="3" id="KW-1185">Reference proteome</keyword>
<evidence type="ECO:0000313" key="3">
    <source>
        <dbReference type="Proteomes" id="UP001175211"/>
    </source>
</evidence>
<sequence length="131" mass="14279">MPLRVPQQHPPGMSAGALMRGGNDPVALRDLVGPNSRYKFDYKGWCGRTATPVTDGEGCVIAVLAGQPDDPSWDGVHTSAADLLDQTRRECNFSHQLRIATRTSVDNTLRGQRRRTEPGARQIVKKQGALS</sequence>
<accession>A0AA39T6G2</accession>
<dbReference type="Proteomes" id="UP001175211">
    <property type="component" value="Unassembled WGS sequence"/>
</dbReference>
<feature type="region of interest" description="Disordered" evidence="1">
    <location>
        <begin position="107"/>
        <end position="131"/>
    </location>
</feature>
<organism evidence="2 3">
    <name type="scientific">Armillaria tabescens</name>
    <name type="common">Ringless honey mushroom</name>
    <name type="synonym">Agaricus tabescens</name>
    <dbReference type="NCBI Taxonomy" id="1929756"/>
    <lineage>
        <taxon>Eukaryota</taxon>
        <taxon>Fungi</taxon>
        <taxon>Dikarya</taxon>
        <taxon>Basidiomycota</taxon>
        <taxon>Agaricomycotina</taxon>
        <taxon>Agaricomycetes</taxon>
        <taxon>Agaricomycetidae</taxon>
        <taxon>Agaricales</taxon>
        <taxon>Marasmiineae</taxon>
        <taxon>Physalacriaceae</taxon>
        <taxon>Desarmillaria</taxon>
    </lineage>
</organism>
<dbReference type="EMBL" id="JAUEPS010000002">
    <property type="protein sequence ID" value="KAK0467696.1"/>
    <property type="molecule type" value="Genomic_DNA"/>
</dbReference>
<proteinExistence type="predicted"/>
<evidence type="ECO:0000313" key="2">
    <source>
        <dbReference type="EMBL" id="KAK0467696.1"/>
    </source>
</evidence>
<dbReference type="RefSeq" id="XP_060337971.1">
    <property type="nucleotide sequence ID" value="XM_060479253.1"/>
</dbReference>
<evidence type="ECO:0000256" key="1">
    <source>
        <dbReference type="SAM" id="MobiDB-lite"/>
    </source>
</evidence>
<dbReference type="GeneID" id="85362801"/>
<protein>
    <submittedName>
        <fullName evidence="2">Uncharacterized protein</fullName>
    </submittedName>
</protein>
<feature type="region of interest" description="Disordered" evidence="1">
    <location>
        <begin position="1"/>
        <end position="22"/>
    </location>
</feature>
<comment type="caution">
    <text evidence="2">The sequence shown here is derived from an EMBL/GenBank/DDBJ whole genome shotgun (WGS) entry which is preliminary data.</text>
</comment>
<name>A0AA39T6G2_ARMTA</name>